<evidence type="ECO:0000313" key="5">
    <source>
        <dbReference type="EnsemblMetazoa" id="XP_050501624.1"/>
    </source>
</evidence>
<reference evidence="5" key="1">
    <citation type="submission" date="2025-05" db="UniProtKB">
        <authorList>
            <consortium name="EnsemblMetazoa"/>
        </authorList>
    </citation>
    <scope>IDENTIFICATION</scope>
</reference>
<proteinExistence type="predicted"/>
<dbReference type="SUPFAM" id="SSF48452">
    <property type="entry name" value="TPR-like"/>
    <property type="match status" value="1"/>
</dbReference>
<dbReference type="InterPro" id="IPR001623">
    <property type="entry name" value="DnaJ_domain"/>
</dbReference>
<dbReference type="RefSeq" id="XP_050501624.1">
    <property type="nucleotide sequence ID" value="XM_050645667.1"/>
</dbReference>
<feature type="repeat" description="TPR" evidence="3">
    <location>
        <begin position="275"/>
        <end position="308"/>
    </location>
</feature>
<dbReference type="Proteomes" id="UP001652700">
    <property type="component" value="Unplaced"/>
</dbReference>
<evidence type="ECO:0000256" key="3">
    <source>
        <dbReference type="PROSITE-ProRule" id="PRU00339"/>
    </source>
</evidence>
<evidence type="ECO:0000256" key="2">
    <source>
        <dbReference type="ARBA" id="ARBA00022803"/>
    </source>
</evidence>
<dbReference type="GeneID" id="114344671"/>
<evidence type="ECO:0000256" key="1">
    <source>
        <dbReference type="ARBA" id="ARBA00022737"/>
    </source>
</evidence>
<dbReference type="PRINTS" id="PR00625">
    <property type="entry name" value="JDOMAIN"/>
</dbReference>
<dbReference type="Gene3D" id="1.25.40.10">
    <property type="entry name" value="Tetratricopeptide repeat domain"/>
    <property type="match status" value="1"/>
</dbReference>
<dbReference type="Pfam" id="PF25060">
    <property type="entry name" value="ARM_TT21_2nd"/>
    <property type="match status" value="1"/>
</dbReference>
<dbReference type="SMART" id="SM00028">
    <property type="entry name" value="TPR"/>
    <property type="match status" value="7"/>
</dbReference>
<dbReference type="InterPro" id="IPR019734">
    <property type="entry name" value="TPR_rpt"/>
</dbReference>
<feature type="repeat" description="TPR" evidence="3">
    <location>
        <begin position="229"/>
        <end position="262"/>
    </location>
</feature>
<dbReference type="PANTHER" id="PTHR45188:SF2">
    <property type="entry name" value="DNAJ HOMOLOG SUBFAMILY C MEMBER 7"/>
    <property type="match status" value="1"/>
</dbReference>
<dbReference type="SMART" id="SM00271">
    <property type="entry name" value="DnaJ"/>
    <property type="match status" value="1"/>
</dbReference>
<protein>
    <recommendedName>
        <fullName evidence="4">J domain-containing protein</fullName>
    </recommendedName>
</protein>
<dbReference type="SUPFAM" id="SSF46565">
    <property type="entry name" value="Chaperone J-domain"/>
    <property type="match status" value="1"/>
</dbReference>
<evidence type="ECO:0000313" key="6">
    <source>
        <dbReference type="Proteomes" id="UP001652700"/>
    </source>
</evidence>
<dbReference type="InterPro" id="IPR036869">
    <property type="entry name" value="J_dom_sf"/>
</dbReference>
<name>A0ABM5JUL1_DIAVI</name>
<accession>A0ABM5JUL1</accession>
<feature type="repeat" description="TPR" evidence="3">
    <location>
        <begin position="81"/>
        <end position="114"/>
    </location>
</feature>
<dbReference type="CDD" id="cd06257">
    <property type="entry name" value="DnaJ"/>
    <property type="match status" value="1"/>
</dbReference>
<dbReference type="Gene3D" id="1.10.287.110">
    <property type="entry name" value="DnaJ domain"/>
    <property type="match status" value="1"/>
</dbReference>
<organism evidence="5 6">
    <name type="scientific">Diabrotica virgifera virgifera</name>
    <name type="common">western corn rootworm</name>
    <dbReference type="NCBI Taxonomy" id="50390"/>
    <lineage>
        <taxon>Eukaryota</taxon>
        <taxon>Metazoa</taxon>
        <taxon>Ecdysozoa</taxon>
        <taxon>Arthropoda</taxon>
        <taxon>Hexapoda</taxon>
        <taxon>Insecta</taxon>
        <taxon>Pterygota</taxon>
        <taxon>Neoptera</taxon>
        <taxon>Endopterygota</taxon>
        <taxon>Coleoptera</taxon>
        <taxon>Polyphaga</taxon>
        <taxon>Cucujiformia</taxon>
        <taxon>Chrysomeloidea</taxon>
        <taxon>Chrysomelidae</taxon>
        <taxon>Galerucinae</taxon>
        <taxon>Diabroticina</taxon>
        <taxon>Diabroticites</taxon>
        <taxon>Diabrotica</taxon>
    </lineage>
</organism>
<feature type="repeat" description="TPR" evidence="3">
    <location>
        <begin position="47"/>
        <end position="80"/>
    </location>
</feature>
<dbReference type="PANTHER" id="PTHR45188">
    <property type="entry name" value="DNAJ PROTEIN P58IPK HOMOLOG"/>
    <property type="match status" value="1"/>
</dbReference>
<keyword evidence="6" id="KW-1185">Reference proteome</keyword>
<feature type="domain" description="J" evidence="4">
    <location>
        <begin position="400"/>
        <end position="470"/>
    </location>
</feature>
<dbReference type="InterPro" id="IPR056832">
    <property type="entry name" value="ARM_TT21_2nd"/>
</dbReference>
<keyword evidence="1" id="KW-0677">Repeat</keyword>
<dbReference type="EnsemblMetazoa" id="XM_050645667.1">
    <property type="protein sequence ID" value="XP_050501624.1"/>
    <property type="gene ID" value="LOC114344671"/>
</dbReference>
<dbReference type="Pfam" id="PF00226">
    <property type="entry name" value="DnaJ"/>
    <property type="match status" value="1"/>
</dbReference>
<sequence>MNFLYKYNRTESISRPQDFAMADVVDEVIMDSDENEEILSKSPEEMAELKKENGNQLYKTKQYRSALPLYSEAINLCPNVAPYYGNRAACYMMLYRFTEALEDVRKSVQLDPEFVKGYIRMLKCAIAMGDTTTADFAIKKLQDLKVDQQTFANELKSVQQLKQYESDGTKAYDKKDYRLVVFCMDRCLDNAPTCYRYKIAKAECLTYLGRYQEAQEIANSILNIDKGNADAIYVRGMCLFYDDNLDSAFQHFQQVLRLAPDHTKAMNIYKRARLLKKMKEDGNEAYKTGKFQEAYNLYTEALQVDPFNKKTNAKLYFNRATVLARLTKTREAIEDCTAALQLDDTYLKALMRRAKCYMDLGEFEYAVKDYEKICKIDKSRENKKLLQDAKLALKKSKRKDYYKILGVERTAGEDEIKRAYKKRALIHHPDRHANATEDEKKEQEKKFKEVGEAYGILSDPKKKARYDSGQDMDDFDGGMSDIDPTQVFQTFFGGGGGGHHHGGAQEFSFGNFPGSFTFQFG</sequence>
<evidence type="ECO:0000259" key="4">
    <source>
        <dbReference type="PROSITE" id="PS50076"/>
    </source>
</evidence>
<dbReference type="PROSITE" id="PS50076">
    <property type="entry name" value="DNAJ_2"/>
    <property type="match status" value="1"/>
</dbReference>
<dbReference type="InterPro" id="IPR011990">
    <property type="entry name" value="TPR-like_helical_dom_sf"/>
</dbReference>
<feature type="repeat" description="TPR" evidence="3">
    <location>
        <begin position="347"/>
        <end position="380"/>
    </location>
</feature>
<dbReference type="Pfam" id="PF13181">
    <property type="entry name" value="TPR_8"/>
    <property type="match status" value="2"/>
</dbReference>
<keyword evidence="2 3" id="KW-0802">TPR repeat</keyword>
<dbReference type="PROSITE" id="PS50005">
    <property type="entry name" value="TPR"/>
    <property type="match status" value="5"/>
</dbReference>